<proteinExistence type="predicted"/>
<evidence type="ECO:0000313" key="1">
    <source>
        <dbReference type="EMBL" id="GAI91205.1"/>
    </source>
</evidence>
<accession>X1TUF7</accession>
<organism evidence="1">
    <name type="scientific">marine sediment metagenome</name>
    <dbReference type="NCBI Taxonomy" id="412755"/>
    <lineage>
        <taxon>unclassified sequences</taxon>
        <taxon>metagenomes</taxon>
        <taxon>ecological metagenomes</taxon>
    </lineage>
</organism>
<feature type="non-terminal residue" evidence="1">
    <location>
        <position position="1"/>
    </location>
</feature>
<dbReference type="AlphaFoldDB" id="X1TUF7"/>
<reference evidence="1" key="1">
    <citation type="journal article" date="2014" name="Front. Microbiol.">
        <title>High frequency of phylogenetically diverse reductive dehalogenase-homologous genes in deep subseafloor sedimentary metagenomes.</title>
        <authorList>
            <person name="Kawai M."/>
            <person name="Futagami T."/>
            <person name="Toyoda A."/>
            <person name="Takaki Y."/>
            <person name="Nishi S."/>
            <person name="Hori S."/>
            <person name="Arai W."/>
            <person name="Tsubouchi T."/>
            <person name="Morono Y."/>
            <person name="Uchiyama I."/>
            <person name="Ito T."/>
            <person name="Fujiyama A."/>
            <person name="Inagaki F."/>
            <person name="Takami H."/>
        </authorList>
    </citation>
    <scope>NUCLEOTIDE SEQUENCE</scope>
    <source>
        <strain evidence="1">Expedition CK06-06</strain>
    </source>
</reference>
<comment type="caution">
    <text evidence="1">The sequence shown here is derived from an EMBL/GenBank/DDBJ whole genome shotgun (WGS) entry which is preliminary data.</text>
</comment>
<gene>
    <name evidence="1" type="ORF">S12H4_32537</name>
</gene>
<protein>
    <submittedName>
        <fullName evidence="1">Uncharacterized protein</fullName>
    </submittedName>
</protein>
<name>X1TUF7_9ZZZZ</name>
<dbReference type="EMBL" id="BARW01019087">
    <property type="protein sequence ID" value="GAI91205.1"/>
    <property type="molecule type" value="Genomic_DNA"/>
</dbReference>
<sequence>ERRGERARGRLEEKSKGLRVKESKNIGVAF</sequence>